<dbReference type="EMBL" id="SSTG01000004">
    <property type="protein sequence ID" value="THG55129.1"/>
    <property type="molecule type" value="Genomic_DNA"/>
</dbReference>
<keyword evidence="2" id="KW-1185">Reference proteome</keyword>
<reference evidence="1" key="1">
    <citation type="submission" date="2019-04" db="EMBL/GenBank/DDBJ databases">
        <title>Microbes associate with the intestines of laboratory mice.</title>
        <authorList>
            <person name="Navarre W."/>
            <person name="Wong E."/>
            <person name="Huang K.C."/>
            <person name="Tropini C."/>
            <person name="Ng K."/>
            <person name="Yu B."/>
        </authorList>
    </citation>
    <scope>NUCLEOTIDE SEQUENCE</scope>
    <source>
        <strain evidence="1">NM86_A22</strain>
    </source>
</reference>
<comment type="caution">
    <text evidence="1">The sequence shown here is derived from an EMBL/GenBank/DDBJ whole genome shotgun (WGS) entry which is preliminary data.</text>
</comment>
<proteinExistence type="predicted"/>
<protein>
    <submittedName>
        <fullName evidence="1">Efflux RND transporter permease subunit</fullName>
    </submittedName>
</protein>
<dbReference type="Proteomes" id="UP000305401">
    <property type="component" value="Unassembled WGS sequence"/>
</dbReference>
<evidence type="ECO:0000313" key="2">
    <source>
        <dbReference type="Proteomes" id="UP000305401"/>
    </source>
</evidence>
<evidence type="ECO:0000313" key="1">
    <source>
        <dbReference type="EMBL" id="THG55129.1"/>
    </source>
</evidence>
<sequence length="1055" mass="116049">MAKNNQVFDKNPNTVDAAPIVKWGYKYSSIVILVICCLVAFGIYSLDIIDKNEFPNYTVTEGVFAASYPGATAEQIEQEVVKPMEDYVFSFKEVKKSTTTSDATSGQVIIYVQLDENVKDTDQFWNKFRAGTAALKLKLPPGVLGTEVISDFGATSAILLTMSSNQKTYRELNNYMDELKDKLRGIESVGKMTVYGQQKEQIAVYIDAEKLSHYGIGERAIALTLASQGFATTGGELRTTDYTAPIAVNRALNSVKEVQDQIILSLPDGNTVTLGDVARVVKEYPKPTSFITNNGSKSLVLSIEIKEGKNVVEMGKEVEKQIAVFESALPDDVSLFRITNQPYDVNNSVVNFLTELLIAVVGVLIAIILLLPFRVAMIAASTIPITIFISLGLFYVLGIELNTVTLACLIVSLGMIVDNSVVIIDEYVDLLGQGIDRKTATLKSATEFFKAIIAATLAISITFFPFLITMTGMMHDFLLDFPWAITIILFISLIIAEMLVPLMQYKLINPAKVLKSEGDVQSGTKHHTTFLMLLQNGYNKIIDLCFNWPRTVLVIGILSIIAGSYLLLTRPIQLMPVAERNQFAVEINLPTGTPLSKTSEVADSLAAILKNDNRIVSVAIFHGCSSPRFQTTYTPQVGGPNYAQFIVNTKSSDATIEVLNEYTARYRDYFPDARIRFKQLSYETEANPVEVRVSGPDYNVLQSLADSITAIMRTTPGLNLVRNSLEAPQLTAKVTPDEDAMNRLGLNNTLLQLTLATRYSEGIPLATVWEGDYGIPVVAKTENATHGNISQLSAERIPLIGTDNVPLNQFAKIEPTWTRGQLSHRNGIPTVSIMAEIARGENAINLTKAVKTELKDFKLPDGYNIQYGGVWEQTFQILPNILTALAMASIIIFFILLMHYKKVGISLLLVGCLLCCLPGMAIGLVIQNMVLSLTCTLGLISLMGILVRNAIIMLDYAENLQQNQGMSVRDASLASAKRRMRPIFLTSSAASMGVVPMVLSNSGLWQPMGTVIFWGTIITMIYILTFIPIAYWKTQPKPVSEKPETFPTKPSTQNA</sequence>
<name>A0AC61S8I3_9BACT</name>
<gene>
    <name evidence="1" type="ORF">E5990_00785</name>
</gene>
<organism evidence="1 2">
    <name type="scientific">Muribaculum caecicola</name>
    <dbReference type="NCBI Taxonomy" id="3038144"/>
    <lineage>
        <taxon>Bacteria</taxon>
        <taxon>Pseudomonadati</taxon>
        <taxon>Bacteroidota</taxon>
        <taxon>Bacteroidia</taxon>
        <taxon>Bacteroidales</taxon>
        <taxon>Muribaculaceae</taxon>
        <taxon>Muribaculum</taxon>
    </lineage>
</organism>
<accession>A0AC61S8I3</accession>